<comment type="caution">
    <text evidence="1">The sequence shown here is derived from an EMBL/GenBank/DDBJ whole genome shotgun (WGS) entry which is preliminary data.</text>
</comment>
<evidence type="ECO:0000313" key="2">
    <source>
        <dbReference type="Proteomes" id="UP000178759"/>
    </source>
</evidence>
<sequence>MPYTNSEWNRSLHQTFAQQKQEDIRQITLHLKPRLKLGEVFIAKAQAQISENESSAMVEKYTESGDYFTVRVLPIAFFPDGTIDQNRQTFVGIPKKRKT</sequence>
<dbReference type="AlphaFoldDB" id="A0A1F6AGN2"/>
<reference evidence="1 2" key="1">
    <citation type="journal article" date="2016" name="Nat. Commun.">
        <title>Thousands of microbial genomes shed light on interconnected biogeochemical processes in an aquifer system.</title>
        <authorList>
            <person name="Anantharaman K."/>
            <person name="Brown C.T."/>
            <person name="Hug L.A."/>
            <person name="Sharon I."/>
            <person name="Castelle C.J."/>
            <person name="Probst A.J."/>
            <person name="Thomas B.C."/>
            <person name="Singh A."/>
            <person name="Wilkins M.J."/>
            <person name="Karaoz U."/>
            <person name="Brodie E.L."/>
            <person name="Williams K.H."/>
            <person name="Hubbard S.S."/>
            <person name="Banfield J.F."/>
        </authorList>
    </citation>
    <scope>NUCLEOTIDE SEQUENCE [LARGE SCALE GENOMIC DNA]</scope>
</reference>
<dbReference type="EMBL" id="MFJV01000001">
    <property type="protein sequence ID" value="OGG23884.1"/>
    <property type="molecule type" value="Genomic_DNA"/>
</dbReference>
<evidence type="ECO:0000313" key="1">
    <source>
        <dbReference type="EMBL" id="OGG23884.1"/>
    </source>
</evidence>
<protein>
    <submittedName>
        <fullName evidence="1">Uncharacterized protein</fullName>
    </submittedName>
</protein>
<dbReference type="STRING" id="1798392.A3A79_01645"/>
<gene>
    <name evidence="1" type="ORF">A3A79_01645</name>
</gene>
<proteinExistence type="predicted"/>
<accession>A0A1F6AGN2</accession>
<dbReference type="Proteomes" id="UP000178759">
    <property type="component" value="Unassembled WGS sequence"/>
</dbReference>
<name>A0A1F6AGN2_9BACT</name>
<organism evidence="1 2">
    <name type="scientific">Candidatus Gottesmanbacteria bacterium RIFCSPLOWO2_01_FULL_43_11b</name>
    <dbReference type="NCBI Taxonomy" id="1798392"/>
    <lineage>
        <taxon>Bacteria</taxon>
        <taxon>Candidatus Gottesmaniibacteriota</taxon>
    </lineage>
</organism>